<evidence type="ECO:0000259" key="2">
    <source>
        <dbReference type="Pfam" id="PF13403"/>
    </source>
</evidence>
<dbReference type="AlphaFoldDB" id="A0A1V0GUP2"/>
<dbReference type="Proteomes" id="UP000191257">
    <property type="component" value="Chromosome"/>
</dbReference>
<feature type="compositionally biased region" description="Polar residues" evidence="1">
    <location>
        <begin position="13"/>
        <end position="24"/>
    </location>
</feature>
<dbReference type="KEGG" id="pye:A6J80_15305"/>
<feature type="compositionally biased region" description="Basic residues" evidence="1">
    <location>
        <begin position="1"/>
        <end position="11"/>
    </location>
</feature>
<evidence type="ECO:0000313" key="3">
    <source>
        <dbReference type="EMBL" id="ARC37551.1"/>
    </source>
</evidence>
<dbReference type="STRING" id="147645.A6J80_15305"/>
<feature type="region of interest" description="Disordered" evidence="1">
    <location>
        <begin position="1"/>
        <end position="24"/>
    </location>
</feature>
<dbReference type="SUPFAM" id="SSF51294">
    <property type="entry name" value="Hedgehog/intein (Hint) domain"/>
    <property type="match status" value="1"/>
</dbReference>
<sequence length="188" mass="21214">MPRPSTRRAQKPCRTSYSGASTMTDQTRQSCGLLRGTWISRPDGKLTLIEDLRLGDAIATLDHGPMPIIRIEAEEHSASQVWSDPSQWPWIYTPDQMEDDGLYLRGDQLILWAPGGCTDTLISARDLARCHQHQCRRLDGWPASVTWYRLHLEGHQIIVADGYPVGSARVDPEIALCRHLINEVSEWA</sequence>
<dbReference type="InterPro" id="IPR028992">
    <property type="entry name" value="Hedgehog/Intein_dom"/>
</dbReference>
<evidence type="ECO:0000256" key="1">
    <source>
        <dbReference type="SAM" id="MobiDB-lite"/>
    </source>
</evidence>
<keyword evidence="4" id="KW-1185">Reference proteome</keyword>
<feature type="domain" description="Hedgehog/Intein (Hint)" evidence="2">
    <location>
        <begin position="32"/>
        <end position="168"/>
    </location>
</feature>
<accession>A0A1V0GUP2</accession>
<reference evidence="3" key="1">
    <citation type="submission" date="2017-12" db="EMBL/GenBank/DDBJ databases">
        <title>FDA dAtabase for Regulatory Grade micrObial Sequences (FDA-ARGOS): Supporting development and validation of Infectious Disease Dx tests.</title>
        <authorList>
            <person name="Campos J."/>
            <person name="Goldberg B."/>
            <person name="Tallon L."/>
            <person name="Sadzewicz L."/>
            <person name="Sengamalay N."/>
            <person name="Ott S."/>
            <person name="Godinez A."/>
            <person name="Nagaraj S."/>
            <person name="Vyas G."/>
            <person name="Aluvathingal J."/>
            <person name="Nadendla S."/>
            <person name="Geyer C."/>
            <person name="Nandy P."/>
            <person name="Hobson J."/>
            <person name="Sichtig H."/>
        </authorList>
    </citation>
    <scope>NUCLEOTIDE SEQUENCE</scope>
    <source>
        <strain evidence="3">FDAARGOS_252</strain>
    </source>
</reference>
<dbReference type="EMBL" id="CP020442">
    <property type="protein sequence ID" value="ARC37551.1"/>
    <property type="molecule type" value="Genomic_DNA"/>
</dbReference>
<name>A0A1V0GUP2_9RHOB</name>
<dbReference type="InterPro" id="IPR036844">
    <property type="entry name" value="Hint_dom_sf"/>
</dbReference>
<evidence type="ECO:0000313" key="4">
    <source>
        <dbReference type="Proteomes" id="UP000191257"/>
    </source>
</evidence>
<protein>
    <recommendedName>
        <fullName evidence="2">Hedgehog/Intein (Hint) domain-containing protein</fullName>
    </recommendedName>
</protein>
<organism evidence="3 4">
    <name type="scientific">Paracoccus yeei</name>
    <dbReference type="NCBI Taxonomy" id="147645"/>
    <lineage>
        <taxon>Bacteria</taxon>
        <taxon>Pseudomonadati</taxon>
        <taxon>Pseudomonadota</taxon>
        <taxon>Alphaproteobacteria</taxon>
        <taxon>Rhodobacterales</taxon>
        <taxon>Paracoccaceae</taxon>
        <taxon>Paracoccus</taxon>
    </lineage>
</organism>
<dbReference type="Pfam" id="PF13403">
    <property type="entry name" value="Hint_2"/>
    <property type="match status" value="1"/>
</dbReference>
<proteinExistence type="predicted"/>
<gene>
    <name evidence="3" type="ORF">A6J80_15305</name>
</gene>